<dbReference type="AlphaFoldDB" id="A0A8T9CFA4"/>
<accession>A0A8T9CFA4</accession>
<reference evidence="1 2" key="1">
    <citation type="submission" date="2018-05" db="EMBL/GenBank/DDBJ databases">
        <title>Genome sequencing and assembly of the regulated plant pathogen Lachnellula willkommii and related sister species for the development of diagnostic species identification markers.</title>
        <authorList>
            <person name="Giroux E."/>
            <person name="Bilodeau G."/>
        </authorList>
    </citation>
    <scope>NUCLEOTIDE SEQUENCE [LARGE SCALE GENOMIC DNA]</scope>
    <source>
        <strain evidence="1 2">CBS 268.59</strain>
    </source>
</reference>
<proteinExistence type="predicted"/>
<dbReference type="OrthoDB" id="3766406at2759"/>
<evidence type="ECO:0000313" key="2">
    <source>
        <dbReference type="Proteomes" id="UP000469558"/>
    </source>
</evidence>
<dbReference type="Proteomes" id="UP000469558">
    <property type="component" value="Unassembled WGS sequence"/>
</dbReference>
<dbReference type="EMBL" id="QGMK01000214">
    <property type="protein sequence ID" value="TVY83237.1"/>
    <property type="molecule type" value="Genomic_DNA"/>
</dbReference>
<comment type="caution">
    <text evidence="1">The sequence shown here is derived from an EMBL/GenBank/DDBJ whole genome shotgun (WGS) entry which is preliminary data.</text>
</comment>
<name>A0A8T9CFA4_9HELO</name>
<evidence type="ECO:0008006" key="3">
    <source>
        <dbReference type="Google" id="ProtNLM"/>
    </source>
</evidence>
<gene>
    <name evidence="1" type="ORF">LSUE1_G001187</name>
</gene>
<sequence length="364" mass="41626">MEYIKRLFASLQQDRIPKARASSQYLRPNALENSHVAKLPTEILQQIADALPNEAAASFSLSCRHIYLLVGPQYLARLASSKSKTLSFLELLERDLPDQIVCHPCCKLHKTKDAEKYTVGGQLSSSWVDPGRLKCLHDDMEALVELYIHENFRSVVFKMVMKHFRVFGPDAQSRRLLDILSNKHTTYPWNDLLTKEEARCQIQHGSLFVRKRMTFHGPCRGVELESIDGFPICPHLEILSRGPLSLYIAQLHPYAPDKQLLYCESTSHCKKSLLPARSELHQCQYCRTEITADIQHPDNSTFDLIITVWKDLGQGPETEEWRAHCPPMDFLETPPPILFKRGEISSVFQELQTTQPLVLTSIFS</sequence>
<organism evidence="1 2">
    <name type="scientific">Lachnellula suecica</name>
    <dbReference type="NCBI Taxonomy" id="602035"/>
    <lineage>
        <taxon>Eukaryota</taxon>
        <taxon>Fungi</taxon>
        <taxon>Dikarya</taxon>
        <taxon>Ascomycota</taxon>
        <taxon>Pezizomycotina</taxon>
        <taxon>Leotiomycetes</taxon>
        <taxon>Helotiales</taxon>
        <taxon>Lachnaceae</taxon>
        <taxon>Lachnellula</taxon>
    </lineage>
</organism>
<keyword evidence="2" id="KW-1185">Reference proteome</keyword>
<evidence type="ECO:0000313" key="1">
    <source>
        <dbReference type="EMBL" id="TVY83237.1"/>
    </source>
</evidence>
<protein>
    <recommendedName>
        <fullName evidence="3">F-box domain-containing protein</fullName>
    </recommendedName>
</protein>